<gene>
    <name evidence="1" type="ORF">BN983_02282</name>
</gene>
<protein>
    <submittedName>
        <fullName evidence="1">Uridine kinase</fullName>
    </submittedName>
</protein>
<sequence length="175" mass="21445">MKEARVMQSIPPLNEGERFILGIDGLSRSGKTTLAKNLEPLLQERFHPWFVFHMDDYIVEWEKRYLTGHEPWYEYYYLQWDVEALTRDLFQPMREKGLGLPDTAGIIVEGVFLQREEWCRYFDYVIYLQWPRQERFQRESEETRKKQEKFKERYWKAEDYYLQTVKPETKANLVL</sequence>
<dbReference type="GO" id="GO:0016301">
    <property type="term" value="F:kinase activity"/>
    <property type="evidence" value="ECO:0007669"/>
    <property type="project" value="UniProtKB-KW"/>
</dbReference>
<dbReference type="InterPro" id="IPR027417">
    <property type="entry name" value="P-loop_NTPase"/>
</dbReference>
<keyword evidence="1" id="KW-0808">Transferase</keyword>
<organism evidence="1 2">
    <name type="scientific">Halobacillus karajensis</name>
    <dbReference type="NCBI Taxonomy" id="195088"/>
    <lineage>
        <taxon>Bacteria</taxon>
        <taxon>Bacillati</taxon>
        <taxon>Bacillota</taxon>
        <taxon>Bacilli</taxon>
        <taxon>Bacillales</taxon>
        <taxon>Bacillaceae</taxon>
        <taxon>Halobacillus</taxon>
    </lineage>
</organism>
<keyword evidence="2" id="KW-1185">Reference proteome</keyword>
<dbReference type="Proteomes" id="UP000028868">
    <property type="component" value="Unassembled WGS sequence"/>
</dbReference>
<dbReference type="Pfam" id="PF13238">
    <property type="entry name" value="AAA_18"/>
    <property type="match status" value="1"/>
</dbReference>
<evidence type="ECO:0000313" key="2">
    <source>
        <dbReference type="Proteomes" id="UP000028868"/>
    </source>
</evidence>
<evidence type="ECO:0000313" key="1">
    <source>
        <dbReference type="EMBL" id="CDQ24019.1"/>
    </source>
</evidence>
<dbReference type="SUPFAM" id="SSF52540">
    <property type="entry name" value="P-loop containing nucleoside triphosphate hydrolases"/>
    <property type="match status" value="1"/>
</dbReference>
<keyword evidence="1" id="KW-0418">Kinase</keyword>
<reference evidence="1 2" key="2">
    <citation type="submission" date="2014-05" db="EMBL/GenBank/DDBJ databases">
        <title>Draft genome sequence of Halobacillus karajensis HK-03.</title>
        <authorList>
            <person name="Khelaifia S."/>
            <person name="Croce O."/>
            <person name="Lagier J.C."/>
            <person name="Raoult D."/>
        </authorList>
    </citation>
    <scope>NUCLEOTIDE SEQUENCE [LARGE SCALE GENOMIC DNA]</scope>
    <source>
        <strain evidence="1 2">HD-03</strain>
    </source>
</reference>
<name>A0A024P4N4_9BACI</name>
<comment type="caution">
    <text evidence="1">The sequence shown here is derived from an EMBL/GenBank/DDBJ whole genome shotgun (WGS) entry which is preliminary data.</text>
</comment>
<accession>A0A024P4N4</accession>
<dbReference type="AlphaFoldDB" id="A0A024P4N4"/>
<dbReference type="EMBL" id="CCDI010000002">
    <property type="protein sequence ID" value="CDQ24019.1"/>
    <property type="molecule type" value="Genomic_DNA"/>
</dbReference>
<dbReference type="Gene3D" id="3.40.50.300">
    <property type="entry name" value="P-loop containing nucleotide triphosphate hydrolases"/>
    <property type="match status" value="2"/>
</dbReference>
<reference evidence="2" key="1">
    <citation type="submission" date="2014-03" db="EMBL/GenBank/DDBJ databases">
        <authorList>
            <person name="Urmite Genomes U."/>
        </authorList>
    </citation>
    <scope>NUCLEOTIDE SEQUENCE [LARGE SCALE GENOMIC DNA]</scope>
    <source>
        <strain evidence="2">HD-03</strain>
    </source>
</reference>
<proteinExistence type="predicted"/>